<evidence type="ECO:0000256" key="1">
    <source>
        <dbReference type="ARBA" id="ARBA00004613"/>
    </source>
</evidence>
<proteinExistence type="inferred from homology"/>
<evidence type="ECO:0000313" key="8">
    <source>
        <dbReference type="EMBL" id="KAL3660248.1"/>
    </source>
</evidence>
<feature type="region of interest" description="Disordered" evidence="6">
    <location>
        <begin position="107"/>
        <end position="181"/>
    </location>
</feature>
<dbReference type="EMBL" id="JBIMZQ010000042">
    <property type="protein sequence ID" value="KAL3660248.1"/>
    <property type="molecule type" value="Genomic_DNA"/>
</dbReference>
<comment type="similarity">
    <text evidence="2">Belongs to the elicitin family.</text>
</comment>
<keyword evidence="3" id="KW-0964">Secreted</keyword>
<feature type="compositionally biased region" description="Gly residues" evidence="6">
    <location>
        <begin position="120"/>
        <end position="134"/>
    </location>
</feature>
<feature type="compositionally biased region" description="Low complexity" evidence="6">
    <location>
        <begin position="135"/>
        <end position="153"/>
    </location>
</feature>
<dbReference type="SUPFAM" id="SSF48647">
    <property type="entry name" value="Fungal elicitin"/>
    <property type="match status" value="1"/>
</dbReference>
<dbReference type="InterPro" id="IPR036470">
    <property type="entry name" value="Elicitin_sf"/>
</dbReference>
<dbReference type="Gene3D" id="1.10.239.10">
    <property type="entry name" value="Elicitin domain"/>
    <property type="match status" value="1"/>
</dbReference>
<keyword evidence="4" id="KW-0928">Hypersensitive response elicitation</keyword>
<evidence type="ECO:0000256" key="3">
    <source>
        <dbReference type="ARBA" id="ARBA00022525"/>
    </source>
</evidence>
<gene>
    <name evidence="8" type="ORF">V7S43_014777</name>
</gene>
<dbReference type="GO" id="GO:0052040">
    <property type="term" value="P:symbiont-mediated perturbation of host programmed cell death"/>
    <property type="evidence" value="ECO:0007669"/>
    <property type="project" value="UniProtKB-KW"/>
</dbReference>
<name>A0ABD3F0K0_9STRA</name>
<dbReference type="SMART" id="SM01187">
    <property type="entry name" value="Elicitin"/>
    <property type="match status" value="1"/>
</dbReference>
<dbReference type="InterPro" id="IPR002200">
    <property type="entry name" value="Elicitin"/>
</dbReference>
<protein>
    <recommendedName>
        <fullName evidence="10">Elicitin-like protein</fullName>
    </recommendedName>
</protein>
<feature type="signal peptide" evidence="7">
    <location>
        <begin position="1"/>
        <end position="22"/>
    </location>
</feature>
<dbReference type="GO" id="GO:0005576">
    <property type="term" value="C:extracellular region"/>
    <property type="evidence" value="ECO:0007669"/>
    <property type="project" value="UniProtKB-SubCell"/>
</dbReference>
<organism evidence="8 9">
    <name type="scientific">Phytophthora oleae</name>
    <dbReference type="NCBI Taxonomy" id="2107226"/>
    <lineage>
        <taxon>Eukaryota</taxon>
        <taxon>Sar</taxon>
        <taxon>Stramenopiles</taxon>
        <taxon>Oomycota</taxon>
        <taxon>Peronosporomycetes</taxon>
        <taxon>Peronosporales</taxon>
        <taxon>Peronosporaceae</taxon>
        <taxon>Phytophthora</taxon>
    </lineage>
</organism>
<evidence type="ECO:0000256" key="2">
    <source>
        <dbReference type="ARBA" id="ARBA00009544"/>
    </source>
</evidence>
<evidence type="ECO:0000256" key="4">
    <source>
        <dbReference type="ARBA" id="ARBA00022978"/>
    </source>
</evidence>
<sequence>MKNPFGVILVLSAAGAYDEAAAAAPACNTTALSQLLMNSQVRTCRSDSGYNPASLGPATDAQVTAVCNSNDCTQAINAVKQVAPNECTIGPVRLYADVIHPLEKRCGRGSGSASAAGSAGVAGNGSVSGPGSGATVGSASAPGSVAGSAGSTVKPPVTSKPRTASPHSDSPSTSPGNRGHEAPTLSTFAAIAVLATVVAAIL</sequence>
<keyword evidence="9" id="KW-1185">Reference proteome</keyword>
<accession>A0ABD3F0K0</accession>
<evidence type="ECO:0008006" key="10">
    <source>
        <dbReference type="Google" id="ProtNLM"/>
    </source>
</evidence>
<evidence type="ECO:0000313" key="9">
    <source>
        <dbReference type="Proteomes" id="UP001632037"/>
    </source>
</evidence>
<evidence type="ECO:0000256" key="5">
    <source>
        <dbReference type="ARBA" id="ARBA00023157"/>
    </source>
</evidence>
<keyword evidence="5" id="KW-1015">Disulfide bond</keyword>
<dbReference type="Pfam" id="PF00964">
    <property type="entry name" value="Elicitin"/>
    <property type="match status" value="1"/>
</dbReference>
<comment type="caution">
    <text evidence="8">The sequence shown here is derived from an EMBL/GenBank/DDBJ whole genome shotgun (WGS) entry which is preliminary data.</text>
</comment>
<feature type="chain" id="PRO_5044770639" description="Elicitin-like protein" evidence="7">
    <location>
        <begin position="23"/>
        <end position="202"/>
    </location>
</feature>
<dbReference type="Proteomes" id="UP001632037">
    <property type="component" value="Unassembled WGS sequence"/>
</dbReference>
<reference evidence="8 9" key="1">
    <citation type="submission" date="2024-09" db="EMBL/GenBank/DDBJ databases">
        <title>Genome sequencing and assembly of Phytophthora oleae, isolate VK10A, causative agent of rot of olive drupes.</title>
        <authorList>
            <person name="Conti Taguali S."/>
            <person name="Riolo M."/>
            <person name="La Spada F."/>
            <person name="Cacciola S.O."/>
            <person name="Dionisio G."/>
        </authorList>
    </citation>
    <scope>NUCLEOTIDE SEQUENCE [LARGE SCALE GENOMIC DNA]</scope>
    <source>
        <strain evidence="8 9">VK10A</strain>
    </source>
</reference>
<feature type="compositionally biased region" description="Polar residues" evidence="6">
    <location>
        <begin position="160"/>
        <end position="176"/>
    </location>
</feature>
<evidence type="ECO:0000256" key="6">
    <source>
        <dbReference type="SAM" id="MobiDB-lite"/>
    </source>
</evidence>
<keyword evidence="7" id="KW-0732">Signal</keyword>
<comment type="subcellular location">
    <subcellularLocation>
        <location evidence="1">Secreted</location>
    </subcellularLocation>
</comment>
<dbReference type="AlphaFoldDB" id="A0ABD3F0K0"/>
<evidence type="ECO:0000256" key="7">
    <source>
        <dbReference type="SAM" id="SignalP"/>
    </source>
</evidence>